<proteinExistence type="predicted"/>
<keyword evidence="4" id="KW-1185">Reference proteome</keyword>
<organism evidence="3 4">
    <name type="scientific">Hydrogenophaga borbori</name>
    <dbReference type="NCBI Taxonomy" id="2294117"/>
    <lineage>
        <taxon>Bacteria</taxon>
        <taxon>Pseudomonadati</taxon>
        <taxon>Pseudomonadota</taxon>
        <taxon>Betaproteobacteria</taxon>
        <taxon>Burkholderiales</taxon>
        <taxon>Comamonadaceae</taxon>
        <taxon>Hydrogenophaga</taxon>
    </lineage>
</organism>
<accession>A0A372EF99</accession>
<reference evidence="3 4" key="1">
    <citation type="submission" date="2018-08" db="EMBL/GenBank/DDBJ databases">
        <title>Hydrogenophaga sp. LA-38 isolated from sludge.</title>
        <authorList>
            <person name="Im W.-T."/>
        </authorList>
    </citation>
    <scope>NUCLEOTIDE SEQUENCE [LARGE SCALE GENOMIC DNA]</scope>
    <source>
        <strain evidence="3 4">LA-38</strain>
    </source>
</reference>
<feature type="region of interest" description="Disordered" evidence="1">
    <location>
        <begin position="48"/>
        <end position="89"/>
    </location>
</feature>
<feature type="compositionally biased region" description="Pro residues" evidence="1">
    <location>
        <begin position="136"/>
        <end position="155"/>
    </location>
</feature>
<protein>
    <submittedName>
        <fullName evidence="3">Uncharacterized protein</fullName>
    </submittedName>
</protein>
<dbReference type="AlphaFoldDB" id="A0A372EF99"/>
<evidence type="ECO:0000313" key="4">
    <source>
        <dbReference type="Proteomes" id="UP000261931"/>
    </source>
</evidence>
<keyword evidence="2" id="KW-0732">Signal</keyword>
<feature type="signal peptide" evidence="2">
    <location>
        <begin position="1"/>
        <end position="30"/>
    </location>
</feature>
<name>A0A372EF99_9BURK</name>
<feature type="region of interest" description="Disordered" evidence="1">
    <location>
        <begin position="130"/>
        <end position="155"/>
    </location>
</feature>
<dbReference type="Proteomes" id="UP000261931">
    <property type="component" value="Unassembled WGS sequence"/>
</dbReference>
<dbReference type="RefSeq" id="WP_116960625.1">
    <property type="nucleotide sequence ID" value="NZ_QVLS01000013.1"/>
</dbReference>
<gene>
    <name evidence="3" type="ORF">DY262_18910</name>
</gene>
<evidence type="ECO:0000313" key="3">
    <source>
        <dbReference type="EMBL" id="RFP77077.1"/>
    </source>
</evidence>
<evidence type="ECO:0000256" key="2">
    <source>
        <dbReference type="SAM" id="SignalP"/>
    </source>
</evidence>
<evidence type="ECO:0000256" key="1">
    <source>
        <dbReference type="SAM" id="MobiDB-lite"/>
    </source>
</evidence>
<feature type="chain" id="PRO_5016910459" evidence="2">
    <location>
        <begin position="31"/>
        <end position="155"/>
    </location>
</feature>
<comment type="caution">
    <text evidence="3">The sequence shown here is derived from an EMBL/GenBank/DDBJ whole genome shotgun (WGS) entry which is preliminary data.</text>
</comment>
<sequence>MTQASHSPAAFTRHCLAAAAALALALPAWAQGAGAAKTSTDNRYQQERAACAAMSNPESRTSCLRDLGAARQQARRSPRAPVSPEQLQRNALQRCQVHTAADERAICERMVRGEGEVSGSVSGGGLIRSIETTVPAPMPAPAPMPMPPSEPPLRQ</sequence>
<dbReference type="EMBL" id="QVLS01000013">
    <property type="protein sequence ID" value="RFP77077.1"/>
    <property type="molecule type" value="Genomic_DNA"/>
</dbReference>